<dbReference type="InterPro" id="IPR011048">
    <property type="entry name" value="Haem_d1_sf"/>
</dbReference>
<dbReference type="EMBL" id="FCOM02000035">
    <property type="protein sequence ID" value="SAL80929.1"/>
    <property type="molecule type" value="Genomic_DNA"/>
</dbReference>
<dbReference type="SUPFAM" id="SSF51004">
    <property type="entry name" value="C-terminal (heme d1) domain of cytochrome cd1-nitrite reductase"/>
    <property type="match status" value="1"/>
</dbReference>
<reference evidence="1" key="1">
    <citation type="submission" date="2016-01" db="EMBL/GenBank/DDBJ databases">
        <authorList>
            <person name="Peeters C."/>
        </authorList>
    </citation>
    <scope>NUCLEOTIDE SEQUENCE [LARGE SCALE GENOMIC DNA]</scope>
    <source>
        <strain evidence="1">LMG 29317</strain>
    </source>
</reference>
<dbReference type="Proteomes" id="UP000055019">
    <property type="component" value="Unassembled WGS sequence"/>
</dbReference>
<name>A0A158KJI6_9BURK</name>
<gene>
    <name evidence="1" type="ORF">AWB74_05822</name>
</gene>
<dbReference type="InterPro" id="IPR015943">
    <property type="entry name" value="WD40/YVTN_repeat-like_dom_sf"/>
</dbReference>
<organism evidence="1 2">
    <name type="scientific">Caballeronia arvi</name>
    <dbReference type="NCBI Taxonomy" id="1777135"/>
    <lineage>
        <taxon>Bacteria</taxon>
        <taxon>Pseudomonadati</taxon>
        <taxon>Pseudomonadota</taxon>
        <taxon>Betaproteobacteria</taxon>
        <taxon>Burkholderiales</taxon>
        <taxon>Burkholderiaceae</taxon>
        <taxon>Caballeronia</taxon>
    </lineage>
</organism>
<keyword evidence="2" id="KW-1185">Reference proteome</keyword>
<evidence type="ECO:0000313" key="1">
    <source>
        <dbReference type="EMBL" id="SAL80929.1"/>
    </source>
</evidence>
<dbReference type="Gene3D" id="2.130.10.10">
    <property type="entry name" value="YVTN repeat-like/Quinoprotein amine dehydrogenase"/>
    <property type="match status" value="1"/>
</dbReference>
<proteinExistence type="predicted"/>
<evidence type="ECO:0000313" key="2">
    <source>
        <dbReference type="Proteomes" id="UP000055019"/>
    </source>
</evidence>
<sequence length="108" mass="11866">MMANPTPLATIVAIDEKALKVVARVPGGSYPDRMAFAPEVHKLYVSDETGKTETVIDTTTNQRVAMFVRGGEVGKTQYHSVPNPVFVDVQTRRQLIEIDPTKDPANLI</sequence>
<protein>
    <recommendedName>
        <fullName evidence="3">YVTN beta-propeller repeat-containing protein</fullName>
    </recommendedName>
</protein>
<comment type="caution">
    <text evidence="1">The sequence shown here is derived from an EMBL/GenBank/DDBJ whole genome shotgun (WGS) entry which is preliminary data.</text>
</comment>
<dbReference type="AlphaFoldDB" id="A0A158KJI6"/>
<evidence type="ECO:0008006" key="3">
    <source>
        <dbReference type="Google" id="ProtNLM"/>
    </source>
</evidence>
<accession>A0A158KJI6</accession>